<gene>
    <name evidence="5" type="ORF">CYMTET_16905</name>
</gene>
<dbReference type="SUPFAM" id="SSF55957">
    <property type="entry name" value="Phosphoglucomutase, C-terminal domain"/>
    <property type="match status" value="1"/>
</dbReference>
<keyword evidence="2" id="KW-0460">Magnesium</keyword>
<keyword evidence="1" id="KW-0479">Metal-binding</keyword>
<dbReference type="PANTHER" id="PTHR45745">
    <property type="entry name" value="PHOSPHOMANNOMUTASE 45A"/>
    <property type="match status" value="1"/>
</dbReference>
<dbReference type="Gene3D" id="3.30.310.50">
    <property type="entry name" value="Alpha-D-phosphohexomutase, C-terminal domain"/>
    <property type="match status" value="1"/>
</dbReference>
<reference evidence="5 6" key="1">
    <citation type="journal article" date="2015" name="Genome Biol. Evol.">
        <title>Comparative Genomics of a Bacterivorous Green Alga Reveals Evolutionary Causalities and Consequences of Phago-Mixotrophic Mode of Nutrition.</title>
        <authorList>
            <person name="Burns J.A."/>
            <person name="Paasch A."/>
            <person name="Narechania A."/>
            <person name="Kim E."/>
        </authorList>
    </citation>
    <scope>NUCLEOTIDE SEQUENCE [LARGE SCALE GENOMIC DNA]</scope>
    <source>
        <strain evidence="5 6">PLY_AMNH</strain>
    </source>
</reference>
<keyword evidence="6" id="KW-1185">Reference proteome</keyword>
<dbReference type="Proteomes" id="UP001190700">
    <property type="component" value="Unassembled WGS sequence"/>
</dbReference>
<sequence>MREGYPTSCGPLKIISVMDLGTGVDTGHPSGQAQLPWDSSALHITFSLEGGATLTLRASGTEPKLKYYLEVVGSDQEEALRSALMLEGGVSDLIDAEGSGLETMPSM</sequence>
<dbReference type="Pfam" id="PF00408">
    <property type="entry name" value="PGM_PMM_IV"/>
    <property type="match status" value="1"/>
</dbReference>
<dbReference type="GO" id="GO:0006166">
    <property type="term" value="P:purine ribonucleoside salvage"/>
    <property type="evidence" value="ECO:0007669"/>
    <property type="project" value="TreeGrafter"/>
</dbReference>
<dbReference type="AlphaFoldDB" id="A0AAE0L7V0"/>
<evidence type="ECO:0000256" key="2">
    <source>
        <dbReference type="ARBA" id="ARBA00022842"/>
    </source>
</evidence>
<evidence type="ECO:0000313" key="6">
    <source>
        <dbReference type="Proteomes" id="UP001190700"/>
    </source>
</evidence>
<dbReference type="InterPro" id="IPR005843">
    <property type="entry name" value="A-D-PHexomutase_C"/>
</dbReference>
<accession>A0AAE0L7V0</accession>
<evidence type="ECO:0000256" key="3">
    <source>
        <dbReference type="ARBA" id="ARBA00023235"/>
    </source>
</evidence>
<dbReference type="GO" id="GO:0005634">
    <property type="term" value="C:nucleus"/>
    <property type="evidence" value="ECO:0007669"/>
    <property type="project" value="TreeGrafter"/>
</dbReference>
<evidence type="ECO:0000313" key="5">
    <source>
        <dbReference type="EMBL" id="KAK3274940.1"/>
    </source>
</evidence>
<organism evidence="5 6">
    <name type="scientific">Cymbomonas tetramitiformis</name>
    <dbReference type="NCBI Taxonomy" id="36881"/>
    <lineage>
        <taxon>Eukaryota</taxon>
        <taxon>Viridiplantae</taxon>
        <taxon>Chlorophyta</taxon>
        <taxon>Pyramimonadophyceae</taxon>
        <taxon>Pyramimonadales</taxon>
        <taxon>Pyramimonadaceae</taxon>
        <taxon>Cymbomonas</taxon>
    </lineage>
</organism>
<feature type="domain" description="Alpha-D-phosphohexomutase C-terminal" evidence="4">
    <location>
        <begin position="48"/>
        <end position="82"/>
    </location>
</feature>
<dbReference type="PANTHER" id="PTHR45745:SF1">
    <property type="entry name" value="PHOSPHOGLUCOMUTASE 2B-RELATED"/>
    <property type="match status" value="1"/>
</dbReference>
<protein>
    <recommendedName>
        <fullName evidence="4">Alpha-D-phosphohexomutase C-terminal domain-containing protein</fullName>
    </recommendedName>
</protein>
<comment type="caution">
    <text evidence="5">The sequence shown here is derived from an EMBL/GenBank/DDBJ whole genome shotgun (WGS) entry which is preliminary data.</text>
</comment>
<dbReference type="GO" id="GO:0046872">
    <property type="term" value="F:metal ion binding"/>
    <property type="evidence" value="ECO:0007669"/>
    <property type="project" value="UniProtKB-KW"/>
</dbReference>
<proteinExistence type="predicted"/>
<evidence type="ECO:0000259" key="4">
    <source>
        <dbReference type="Pfam" id="PF00408"/>
    </source>
</evidence>
<name>A0AAE0L7V0_9CHLO</name>
<dbReference type="GO" id="GO:0008973">
    <property type="term" value="F:phosphopentomutase activity"/>
    <property type="evidence" value="ECO:0007669"/>
    <property type="project" value="TreeGrafter"/>
</dbReference>
<dbReference type="InterPro" id="IPR036900">
    <property type="entry name" value="A-D-PHexomutase_C_sf"/>
</dbReference>
<keyword evidence="3" id="KW-0413">Isomerase</keyword>
<dbReference type="EMBL" id="LGRX02007475">
    <property type="protein sequence ID" value="KAK3274940.1"/>
    <property type="molecule type" value="Genomic_DNA"/>
</dbReference>
<evidence type="ECO:0000256" key="1">
    <source>
        <dbReference type="ARBA" id="ARBA00022723"/>
    </source>
</evidence>